<dbReference type="PANTHER" id="PTHR24050:SF19">
    <property type="entry name" value="NEPHRONECTIN"/>
    <property type="match status" value="1"/>
</dbReference>
<keyword evidence="2" id="KW-0732">Signal</keyword>
<dbReference type="GO" id="GO:0005509">
    <property type="term" value="F:calcium ion binding"/>
    <property type="evidence" value="ECO:0007669"/>
    <property type="project" value="InterPro"/>
</dbReference>
<name>A0A4W5P2E5_9TELE</name>
<dbReference type="Ensembl" id="ENSHHUT00000058192.1">
    <property type="protein sequence ID" value="ENSHHUP00000056248.1"/>
    <property type="gene ID" value="ENSHHUG00000033586.1"/>
</dbReference>
<dbReference type="InterPro" id="IPR052235">
    <property type="entry name" value="Nephronectin_domain"/>
</dbReference>
<keyword evidence="4 5" id="KW-1015">Disulfide bond</keyword>
<accession>A0A4W5P2E5</accession>
<dbReference type="FunFam" id="2.10.25.10:FF:000038">
    <property type="entry name" value="Fibrillin 2"/>
    <property type="match status" value="1"/>
</dbReference>
<feature type="disulfide bond" evidence="5">
    <location>
        <begin position="30"/>
        <end position="39"/>
    </location>
</feature>
<reference evidence="8" key="1">
    <citation type="submission" date="2018-06" db="EMBL/GenBank/DDBJ databases">
        <title>Genome assembly of Danube salmon.</title>
        <authorList>
            <person name="Macqueen D.J."/>
            <person name="Gundappa M.K."/>
        </authorList>
    </citation>
    <scope>NUCLEOTIDE SEQUENCE [LARGE SCALE GENOMIC DNA]</scope>
</reference>
<evidence type="ECO:0000256" key="5">
    <source>
        <dbReference type="PROSITE-ProRule" id="PRU00076"/>
    </source>
</evidence>
<dbReference type="Pfam" id="PF07645">
    <property type="entry name" value="EGF_CA"/>
    <property type="match status" value="1"/>
</dbReference>
<dbReference type="InterPro" id="IPR049883">
    <property type="entry name" value="NOTCH1_EGF-like"/>
</dbReference>
<feature type="domain" description="EGF-like" evidence="6">
    <location>
        <begin position="42"/>
        <end position="82"/>
    </location>
</feature>
<keyword evidence="1 5" id="KW-0245">EGF-like domain</keyword>
<dbReference type="Gene3D" id="2.10.25.10">
    <property type="entry name" value="Laminin"/>
    <property type="match status" value="2"/>
</dbReference>
<evidence type="ECO:0000313" key="7">
    <source>
        <dbReference type="Ensembl" id="ENSHHUP00000056248.1"/>
    </source>
</evidence>
<dbReference type="PROSITE" id="PS01187">
    <property type="entry name" value="EGF_CA"/>
    <property type="match status" value="1"/>
</dbReference>
<feature type="domain" description="EGF-like" evidence="6">
    <location>
        <begin position="9"/>
        <end position="40"/>
    </location>
</feature>
<keyword evidence="3" id="KW-0677">Repeat</keyword>
<dbReference type="InterPro" id="IPR018097">
    <property type="entry name" value="EGF_Ca-bd_CS"/>
</dbReference>
<evidence type="ECO:0000256" key="4">
    <source>
        <dbReference type="ARBA" id="ARBA00023157"/>
    </source>
</evidence>
<keyword evidence="8" id="KW-1185">Reference proteome</keyword>
<dbReference type="InterPro" id="IPR001881">
    <property type="entry name" value="EGF-like_Ca-bd_dom"/>
</dbReference>
<protein>
    <recommendedName>
        <fullName evidence="6">EGF-like domain-containing protein</fullName>
    </recommendedName>
</protein>
<reference evidence="7" key="2">
    <citation type="submission" date="2025-08" db="UniProtKB">
        <authorList>
            <consortium name="Ensembl"/>
        </authorList>
    </citation>
    <scope>IDENTIFICATION</scope>
</reference>
<dbReference type="InterPro" id="IPR000742">
    <property type="entry name" value="EGF"/>
</dbReference>
<evidence type="ECO:0000256" key="2">
    <source>
        <dbReference type="ARBA" id="ARBA00022729"/>
    </source>
</evidence>
<dbReference type="Proteomes" id="UP000314982">
    <property type="component" value="Unassembled WGS sequence"/>
</dbReference>
<dbReference type="PROSITE" id="PS50026">
    <property type="entry name" value="EGF_3"/>
    <property type="match status" value="2"/>
</dbReference>
<dbReference type="GO" id="GO:0030855">
    <property type="term" value="P:epithelial cell differentiation"/>
    <property type="evidence" value="ECO:0007669"/>
    <property type="project" value="UniProtKB-ARBA"/>
</dbReference>
<proteinExistence type="predicted"/>
<dbReference type="InterPro" id="IPR000152">
    <property type="entry name" value="EGF-type_Asp/Asn_hydroxyl_site"/>
</dbReference>
<dbReference type="SMART" id="SM00181">
    <property type="entry name" value="EGF"/>
    <property type="match status" value="2"/>
</dbReference>
<organism evidence="7 8">
    <name type="scientific">Hucho hucho</name>
    <name type="common">huchen</name>
    <dbReference type="NCBI Taxonomy" id="62062"/>
    <lineage>
        <taxon>Eukaryota</taxon>
        <taxon>Metazoa</taxon>
        <taxon>Chordata</taxon>
        <taxon>Craniata</taxon>
        <taxon>Vertebrata</taxon>
        <taxon>Euteleostomi</taxon>
        <taxon>Actinopterygii</taxon>
        <taxon>Neopterygii</taxon>
        <taxon>Teleostei</taxon>
        <taxon>Protacanthopterygii</taxon>
        <taxon>Salmoniformes</taxon>
        <taxon>Salmonidae</taxon>
        <taxon>Salmoninae</taxon>
        <taxon>Hucho</taxon>
    </lineage>
</organism>
<reference evidence="7" key="3">
    <citation type="submission" date="2025-09" db="UniProtKB">
        <authorList>
            <consortium name="Ensembl"/>
        </authorList>
    </citation>
    <scope>IDENTIFICATION</scope>
</reference>
<dbReference type="PROSITE" id="PS00010">
    <property type="entry name" value="ASX_HYDROXYL"/>
    <property type="match status" value="1"/>
</dbReference>
<evidence type="ECO:0000256" key="3">
    <source>
        <dbReference type="ARBA" id="ARBA00022737"/>
    </source>
</evidence>
<evidence type="ECO:0000259" key="6">
    <source>
        <dbReference type="PROSITE" id="PS50026"/>
    </source>
</evidence>
<dbReference type="STRING" id="62062.ENSHHUP00000056248"/>
<dbReference type="PANTHER" id="PTHR24050">
    <property type="entry name" value="PA14 DOMAIN-CONTAINING PROTEIN"/>
    <property type="match status" value="1"/>
</dbReference>
<dbReference type="SMART" id="SM00179">
    <property type="entry name" value="EGF_CA"/>
    <property type="match status" value="1"/>
</dbReference>
<dbReference type="SUPFAM" id="SSF57196">
    <property type="entry name" value="EGF/Laminin"/>
    <property type="match status" value="2"/>
</dbReference>
<sequence length="102" mass="10987">MCLPALSDHLAVCHKPCRNGVCVGPDKCSCSVGYKGQQCDQDVNECGLPERPCSNSCMNTQGSYRCYCDPGYNLMTDGSICTSTNQFKLVSAHFPGTSCPNH</sequence>
<dbReference type="PROSITE" id="PS01186">
    <property type="entry name" value="EGF_2"/>
    <property type="match status" value="2"/>
</dbReference>
<dbReference type="AlphaFoldDB" id="A0A4W5P2E5"/>
<dbReference type="GeneTree" id="ENSGT00930000150973"/>
<evidence type="ECO:0000256" key="1">
    <source>
        <dbReference type="ARBA" id="ARBA00022536"/>
    </source>
</evidence>
<dbReference type="PROSITE" id="PS00022">
    <property type="entry name" value="EGF_1"/>
    <property type="match status" value="1"/>
</dbReference>
<comment type="caution">
    <text evidence="5">Lacks conserved residue(s) required for the propagation of feature annotation.</text>
</comment>
<evidence type="ECO:0000313" key="8">
    <source>
        <dbReference type="Proteomes" id="UP000314982"/>
    </source>
</evidence>